<evidence type="ECO:0000313" key="2">
    <source>
        <dbReference type="EMBL" id="GIX98640.1"/>
    </source>
</evidence>
<feature type="compositionally biased region" description="Gly residues" evidence="1">
    <location>
        <begin position="161"/>
        <end position="180"/>
    </location>
</feature>
<feature type="region of interest" description="Disordered" evidence="1">
    <location>
        <begin position="148"/>
        <end position="220"/>
    </location>
</feature>
<dbReference type="Proteomes" id="UP001054945">
    <property type="component" value="Unassembled WGS sequence"/>
</dbReference>
<evidence type="ECO:0000313" key="3">
    <source>
        <dbReference type="Proteomes" id="UP001054945"/>
    </source>
</evidence>
<accession>A0AAV4PQH6</accession>
<gene>
    <name evidence="2" type="ORF">CEXT_156401</name>
</gene>
<keyword evidence="3" id="KW-1185">Reference proteome</keyword>
<evidence type="ECO:0000256" key="1">
    <source>
        <dbReference type="SAM" id="MobiDB-lite"/>
    </source>
</evidence>
<sequence length="335" mass="35226">KVPGPRGYGSEIRWTRVQDLLPQQLPQAVLVERERELGGAGQGGYGSEIRVGQECRICCRCSYREAVLVDESGIRRSGGGLGSRWCRSRRLRIWIRRTRWRSAAAAAAASGKLESLEAELERWTRVPDKRLWIEIRVDKSAGSAAAAATASSAGKTRAELGGQGEGGLGAGGAESRGYGSGLERTRWRDLPPLLQPPVGAGSLGRQRGRQGAGQEGAGGAGQGGYGSGLGGLGGGSAAAAAAAGGAGSLGGTERWTRVPDKESGQECRICCRSSYREAVLVRRGEIRRVRGELGDRVVQSQEGYGSELGRTRVERSAAAAAATGSAGKLRRDKRE</sequence>
<dbReference type="EMBL" id="BPLR01004939">
    <property type="protein sequence ID" value="GIX98640.1"/>
    <property type="molecule type" value="Genomic_DNA"/>
</dbReference>
<feature type="non-terminal residue" evidence="2">
    <location>
        <position position="1"/>
    </location>
</feature>
<reference evidence="2 3" key="1">
    <citation type="submission" date="2021-06" db="EMBL/GenBank/DDBJ databases">
        <title>Caerostris extrusa draft genome.</title>
        <authorList>
            <person name="Kono N."/>
            <person name="Arakawa K."/>
        </authorList>
    </citation>
    <scope>NUCLEOTIDE SEQUENCE [LARGE SCALE GENOMIC DNA]</scope>
</reference>
<feature type="compositionally biased region" description="Gly residues" evidence="1">
    <location>
        <begin position="210"/>
        <end position="220"/>
    </location>
</feature>
<proteinExistence type="predicted"/>
<protein>
    <submittedName>
        <fullName evidence="2">Uncharacterized protein</fullName>
    </submittedName>
</protein>
<name>A0AAV4PQH6_CAEEX</name>
<dbReference type="AlphaFoldDB" id="A0AAV4PQH6"/>
<feature type="region of interest" description="Disordered" evidence="1">
    <location>
        <begin position="299"/>
        <end position="335"/>
    </location>
</feature>
<organism evidence="2 3">
    <name type="scientific">Caerostris extrusa</name>
    <name type="common">Bark spider</name>
    <name type="synonym">Caerostris bankana</name>
    <dbReference type="NCBI Taxonomy" id="172846"/>
    <lineage>
        <taxon>Eukaryota</taxon>
        <taxon>Metazoa</taxon>
        <taxon>Ecdysozoa</taxon>
        <taxon>Arthropoda</taxon>
        <taxon>Chelicerata</taxon>
        <taxon>Arachnida</taxon>
        <taxon>Araneae</taxon>
        <taxon>Araneomorphae</taxon>
        <taxon>Entelegynae</taxon>
        <taxon>Araneoidea</taxon>
        <taxon>Araneidae</taxon>
        <taxon>Caerostris</taxon>
    </lineage>
</organism>
<comment type="caution">
    <text evidence="2">The sequence shown here is derived from an EMBL/GenBank/DDBJ whole genome shotgun (WGS) entry which is preliminary data.</text>
</comment>